<dbReference type="Proteomes" id="UP001321542">
    <property type="component" value="Chromosome"/>
</dbReference>
<dbReference type="PANTHER" id="PTHR43884:SF12">
    <property type="entry name" value="ISOVALERYL-COA DEHYDROGENASE, MITOCHONDRIAL-RELATED"/>
    <property type="match status" value="1"/>
</dbReference>
<proteinExistence type="inferred from homology"/>
<sequence>MKRHVFDVMHEQLRSVARDFAEREVAPHLDEWNAAGVVDRALYAKAGALGLLGMGVDERHGGGGEPDFRYSVVINEELTRVGATSVVMGLSGFNDLVAPYLDELCTDQQKARWLPQLCAGERVAALAMTEPGTGSDLKGIATTAVPDGDDYLLNGTKTFISNGILADLVVVVAKTDPAPRSGHLSLFVVERDMPGFSRGRKLDKIGLAAQDTAELFFDNVRVPRGNLLGKEGEALSCLRQNLVRERLSVAVTAVASMERAFGHALSHTTERHAFGQPLTSFQATRFTLAELATEVQVARVFVDRCIDEYVHDGLSDIEAAMAKWWTTELQQRVLSQCLQLHGGYGFMREYAIAREFLDARASTLYAGTTEIMKEIIGRAVTREPTRRLS</sequence>
<evidence type="ECO:0000256" key="5">
    <source>
        <dbReference type="RuleBase" id="RU362125"/>
    </source>
</evidence>
<name>A0ABM7F5M7_9ACTN</name>
<dbReference type="InterPro" id="IPR046373">
    <property type="entry name" value="Acyl-CoA_Oxase/DH_mid-dom_sf"/>
</dbReference>
<dbReference type="SUPFAM" id="SSF47203">
    <property type="entry name" value="Acyl-CoA dehydrogenase C-terminal domain-like"/>
    <property type="match status" value="1"/>
</dbReference>
<dbReference type="InterPro" id="IPR009100">
    <property type="entry name" value="AcylCoA_DH/oxidase_NM_dom_sf"/>
</dbReference>
<dbReference type="Pfam" id="PF02770">
    <property type="entry name" value="Acyl-CoA_dh_M"/>
    <property type="match status" value="1"/>
</dbReference>
<dbReference type="InterPro" id="IPR013786">
    <property type="entry name" value="AcylCoA_DH/ox_N"/>
</dbReference>
<organism evidence="9 10">
    <name type="scientific">Streptomyces graminofaciens</name>
    <dbReference type="NCBI Taxonomy" id="68212"/>
    <lineage>
        <taxon>Bacteria</taxon>
        <taxon>Bacillati</taxon>
        <taxon>Actinomycetota</taxon>
        <taxon>Actinomycetes</taxon>
        <taxon>Kitasatosporales</taxon>
        <taxon>Streptomycetaceae</taxon>
        <taxon>Streptomyces</taxon>
    </lineage>
</organism>
<dbReference type="InterPro" id="IPR006091">
    <property type="entry name" value="Acyl-CoA_Oxase/DH_mid-dom"/>
</dbReference>
<dbReference type="Pfam" id="PF02771">
    <property type="entry name" value="Acyl-CoA_dh_N"/>
    <property type="match status" value="1"/>
</dbReference>
<dbReference type="RefSeq" id="WP_286249611.1">
    <property type="nucleotide sequence ID" value="NZ_AP018448.1"/>
</dbReference>
<protein>
    <recommendedName>
        <fullName evidence="11">Acyl-CoA dehydrogenase</fullName>
    </recommendedName>
</protein>
<dbReference type="InterPro" id="IPR037069">
    <property type="entry name" value="AcylCoA_DH/ox_N_sf"/>
</dbReference>
<reference evidence="9 10" key="1">
    <citation type="journal article" date="2010" name="ChemBioChem">
        <title>Cloning and characterization of the biosynthetic gene cluster of 16-membered macrolide antibiotic FD-891: involvement of a dual functional cytochrome P450 monooxygenase catalyzing epoxidation and hydroxylation.</title>
        <authorList>
            <person name="Kudo F."/>
            <person name="Motegi A."/>
            <person name="Mizoue K."/>
            <person name="Eguchi T."/>
        </authorList>
    </citation>
    <scope>NUCLEOTIDE SEQUENCE [LARGE SCALE GENOMIC DNA]</scope>
    <source>
        <strain evidence="9 10">A-8890</strain>
    </source>
</reference>
<evidence type="ECO:0000259" key="6">
    <source>
        <dbReference type="Pfam" id="PF00441"/>
    </source>
</evidence>
<dbReference type="InterPro" id="IPR006089">
    <property type="entry name" value="Acyl-CoA_DH_CS"/>
</dbReference>
<dbReference type="InterPro" id="IPR009075">
    <property type="entry name" value="AcylCo_DH/oxidase_C"/>
</dbReference>
<gene>
    <name evidence="9" type="ORF">SGFS_022730</name>
</gene>
<evidence type="ECO:0000259" key="7">
    <source>
        <dbReference type="Pfam" id="PF02770"/>
    </source>
</evidence>
<evidence type="ECO:0000256" key="2">
    <source>
        <dbReference type="ARBA" id="ARBA00009347"/>
    </source>
</evidence>
<feature type="domain" description="Acyl-CoA oxidase/dehydrogenase middle" evidence="7">
    <location>
        <begin position="125"/>
        <end position="220"/>
    </location>
</feature>
<dbReference type="Gene3D" id="1.10.540.10">
    <property type="entry name" value="Acyl-CoA dehydrogenase/oxidase, N-terminal domain"/>
    <property type="match status" value="1"/>
</dbReference>
<dbReference type="Pfam" id="PF00441">
    <property type="entry name" value="Acyl-CoA_dh_1"/>
    <property type="match status" value="1"/>
</dbReference>
<comment type="cofactor">
    <cofactor evidence="1 5">
        <name>FAD</name>
        <dbReference type="ChEBI" id="CHEBI:57692"/>
    </cofactor>
</comment>
<accession>A0ABM7F5M7</accession>
<evidence type="ECO:0008006" key="11">
    <source>
        <dbReference type="Google" id="ProtNLM"/>
    </source>
</evidence>
<keyword evidence="10" id="KW-1185">Reference proteome</keyword>
<dbReference type="PROSITE" id="PS00073">
    <property type="entry name" value="ACYL_COA_DH_2"/>
    <property type="match status" value="1"/>
</dbReference>
<evidence type="ECO:0000313" key="9">
    <source>
        <dbReference type="EMBL" id="BBC30979.1"/>
    </source>
</evidence>
<keyword evidence="3 5" id="KW-0285">Flavoprotein</keyword>
<dbReference type="PANTHER" id="PTHR43884">
    <property type="entry name" value="ACYL-COA DEHYDROGENASE"/>
    <property type="match status" value="1"/>
</dbReference>
<evidence type="ECO:0000256" key="4">
    <source>
        <dbReference type="ARBA" id="ARBA00022827"/>
    </source>
</evidence>
<comment type="similarity">
    <text evidence="2 5">Belongs to the acyl-CoA dehydrogenase family.</text>
</comment>
<evidence type="ECO:0000256" key="3">
    <source>
        <dbReference type="ARBA" id="ARBA00022630"/>
    </source>
</evidence>
<keyword evidence="5" id="KW-0560">Oxidoreductase</keyword>
<feature type="domain" description="Acyl-CoA dehydrogenase/oxidase C-terminal" evidence="6">
    <location>
        <begin position="239"/>
        <end position="380"/>
    </location>
</feature>
<evidence type="ECO:0000313" key="10">
    <source>
        <dbReference type="Proteomes" id="UP001321542"/>
    </source>
</evidence>
<reference evidence="9 10" key="2">
    <citation type="journal article" date="2023" name="ChemBioChem">
        <title>Acyltransferase Domain Exchange between Two Independent Type I Polyketide Synthases in the Same Producer Strain of Macrolide Antibiotics.</title>
        <authorList>
            <person name="Kudo F."/>
            <person name="Kishikawa K."/>
            <person name="Tsuboi K."/>
            <person name="Kido T."/>
            <person name="Usui T."/>
            <person name="Hashimoto J."/>
            <person name="Shin-Ya K."/>
            <person name="Miyanaga A."/>
            <person name="Eguchi T."/>
        </authorList>
    </citation>
    <scope>NUCLEOTIDE SEQUENCE [LARGE SCALE GENOMIC DNA]</scope>
    <source>
        <strain evidence="9 10">A-8890</strain>
    </source>
</reference>
<dbReference type="InterPro" id="IPR036250">
    <property type="entry name" value="AcylCo_DH-like_C"/>
</dbReference>
<dbReference type="EMBL" id="AP018448">
    <property type="protein sequence ID" value="BBC30979.1"/>
    <property type="molecule type" value="Genomic_DNA"/>
</dbReference>
<keyword evidence="4 5" id="KW-0274">FAD</keyword>
<dbReference type="Gene3D" id="2.40.110.10">
    <property type="entry name" value="Butyryl-CoA Dehydrogenase, subunit A, domain 2"/>
    <property type="match status" value="1"/>
</dbReference>
<dbReference type="Gene3D" id="1.20.140.10">
    <property type="entry name" value="Butyryl-CoA Dehydrogenase, subunit A, domain 3"/>
    <property type="match status" value="1"/>
</dbReference>
<evidence type="ECO:0000259" key="8">
    <source>
        <dbReference type="Pfam" id="PF02771"/>
    </source>
</evidence>
<evidence type="ECO:0000256" key="1">
    <source>
        <dbReference type="ARBA" id="ARBA00001974"/>
    </source>
</evidence>
<dbReference type="SUPFAM" id="SSF56645">
    <property type="entry name" value="Acyl-CoA dehydrogenase NM domain-like"/>
    <property type="match status" value="1"/>
</dbReference>
<feature type="domain" description="Acyl-CoA dehydrogenase/oxidase N-terminal" evidence="8">
    <location>
        <begin position="10"/>
        <end position="121"/>
    </location>
</feature>